<dbReference type="Pfam" id="PF14008">
    <property type="entry name" value="Metallophos_C"/>
    <property type="match status" value="1"/>
</dbReference>
<evidence type="ECO:0000259" key="5">
    <source>
        <dbReference type="Pfam" id="PF00149"/>
    </source>
</evidence>
<dbReference type="GO" id="GO:0046872">
    <property type="term" value="F:metal ion binding"/>
    <property type="evidence" value="ECO:0007669"/>
    <property type="project" value="InterPro"/>
</dbReference>
<dbReference type="EMBL" id="LFMY01000004">
    <property type="protein sequence ID" value="OKL61041.1"/>
    <property type="molecule type" value="Genomic_DNA"/>
</dbReference>
<dbReference type="OrthoDB" id="45007at2759"/>
<evidence type="ECO:0000256" key="2">
    <source>
        <dbReference type="ARBA" id="ARBA00022801"/>
    </source>
</evidence>
<evidence type="ECO:0000259" key="6">
    <source>
        <dbReference type="Pfam" id="PF14008"/>
    </source>
</evidence>
<evidence type="ECO:0000256" key="4">
    <source>
        <dbReference type="RuleBase" id="RU361203"/>
    </source>
</evidence>
<keyword evidence="2 4" id="KW-0378">Hydrolase</keyword>
<protein>
    <recommendedName>
        <fullName evidence="4">Purple acid phosphatase</fullName>
        <ecNumber evidence="4">3.1.3.2</ecNumber>
    </recommendedName>
</protein>
<evidence type="ECO:0000313" key="8">
    <source>
        <dbReference type="EMBL" id="OKL61041.1"/>
    </source>
</evidence>
<dbReference type="InterPro" id="IPR029052">
    <property type="entry name" value="Metallo-depent_PP-like"/>
</dbReference>
<comment type="catalytic activity">
    <reaction evidence="4">
        <text>a phosphate monoester + H2O = an alcohol + phosphate</text>
        <dbReference type="Rhea" id="RHEA:15017"/>
        <dbReference type="ChEBI" id="CHEBI:15377"/>
        <dbReference type="ChEBI" id="CHEBI:30879"/>
        <dbReference type="ChEBI" id="CHEBI:43474"/>
        <dbReference type="ChEBI" id="CHEBI:67140"/>
        <dbReference type="EC" id="3.1.3.2"/>
    </reaction>
</comment>
<dbReference type="SUPFAM" id="SSF49363">
    <property type="entry name" value="Purple acid phosphatase, N-terminal domain"/>
    <property type="match status" value="1"/>
</dbReference>
<dbReference type="CDD" id="cd00839">
    <property type="entry name" value="MPP_PAPs"/>
    <property type="match status" value="1"/>
</dbReference>
<feature type="domain" description="Purple acid phosphatase C-terminal" evidence="6">
    <location>
        <begin position="537"/>
        <end position="598"/>
    </location>
</feature>
<dbReference type="PANTHER" id="PTHR22953:SF153">
    <property type="entry name" value="PURPLE ACID PHOSPHATASE"/>
    <property type="match status" value="1"/>
</dbReference>
<proteinExistence type="inferred from homology"/>
<dbReference type="PANTHER" id="PTHR22953">
    <property type="entry name" value="ACID PHOSPHATASE RELATED"/>
    <property type="match status" value="1"/>
</dbReference>
<dbReference type="InterPro" id="IPR015914">
    <property type="entry name" value="PAPs_N"/>
</dbReference>
<dbReference type="InterPro" id="IPR025733">
    <property type="entry name" value="PAPs_C"/>
</dbReference>
<feature type="signal peptide" evidence="4">
    <location>
        <begin position="1"/>
        <end position="24"/>
    </location>
</feature>
<feature type="chain" id="PRO_5011812688" description="Purple acid phosphatase" evidence="4">
    <location>
        <begin position="25"/>
        <end position="617"/>
    </location>
</feature>
<dbReference type="PIRSF" id="PIRSF000900">
    <property type="entry name" value="Acid_Ptase_Asper"/>
    <property type="match status" value="1"/>
</dbReference>
<keyword evidence="1 4" id="KW-0732">Signal</keyword>
<sequence length="617" mass="68740">MKSTTASVLLAALSATTTFNAVQAVPVVDETYPYKGPAIPVGDWIDPTVNGNGKGYPRLVEPPAVQPKSENPTNNVNVISLAYLPRGINIHYQTPFGLGEPPKVKWGLHPHHLDRETVGYSHTYDRTPPCSLVTVITQCSQFFHEVQLHDLLPSTKYYYKITAANGTTESDVLSFTTSRPAGTPGEFNLVVMNDMGYTNAGGTFQQLQKATDEGTAFVWHGGDLSYADDWYDGILPCQSSWDVCSNGSNTELPGPIPDWYKKPLPEGETANQGGPQGGDMSVLYESNWDLWQQWLSNVTTKIPYMTLPGNHDAACAEFDGPGNVLTAYLNEDKPNSTAPVEGLTYYSCPPSQRNFTAYQHRFWNPGNETGGVGNFWYSFDYGLAHFIALDGETDYANSPEWPFARDLSGNETFPQENETEITDSGPFGYVDGSIYDNEAYEQYQWLKADLEKVDRSKTPWVIAMSHRPMYSSAYASYMTHVQNAWQDLLLEHEVDVYIGAHIHWYERLYPLTKEGVVDNSSIVDYNTYYTNPGKTLTHFVNGMAGNVESHSTLTDGQKQENITAFLDQVHYGLAKLTIYNETALGWQFVHGDDGSIGDYVYLLKKEGDRTPPPDTCF</sequence>
<dbReference type="Gene3D" id="3.60.21.10">
    <property type="match status" value="1"/>
</dbReference>
<dbReference type="GeneID" id="31003043"/>
<reference evidence="8 9" key="1">
    <citation type="submission" date="2015-06" db="EMBL/GenBank/DDBJ databases">
        <title>Talaromyces atroroseus IBT 11181 draft genome.</title>
        <authorList>
            <person name="Rasmussen K.B."/>
            <person name="Rasmussen S."/>
            <person name="Petersen B."/>
            <person name="Sicheritz-Ponten T."/>
            <person name="Mortensen U.H."/>
            <person name="Thrane U."/>
        </authorList>
    </citation>
    <scope>NUCLEOTIDE SEQUENCE [LARGE SCALE GENOMIC DNA]</scope>
    <source>
        <strain evidence="8 9">IBT 11181</strain>
    </source>
</reference>
<dbReference type="RefSeq" id="XP_020121162.1">
    <property type="nucleotide sequence ID" value="XM_020265572.1"/>
</dbReference>
<accession>A0A225AHY0</accession>
<organism evidence="8 9">
    <name type="scientific">Talaromyces atroroseus</name>
    <dbReference type="NCBI Taxonomy" id="1441469"/>
    <lineage>
        <taxon>Eukaryota</taxon>
        <taxon>Fungi</taxon>
        <taxon>Dikarya</taxon>
        <taxon>Ascomycota</taxon>
        <taxon>Pezizomycotina</taxon>
        <taxon>Eurotiomycetes</taxon>
        <taxon>Eurotiomycetidae</taxon>
        <taxon>Eurotiales</taxon>
        <taxon>Trichocomaceae</taxon>
        <taxon>Talaromyces</taxon>
        <taxon>Talaromyces sect. Trachyspermi</taxon>
    </lineage>
</organism>
<feature type="domain" description="Calcineurin-like phosphoesterase" evidence="5">
    <location>
        <begin position="278"/>
        <end position="505"/>
    </location>
</feature>
<dbReference type="InterPro" id="IPR039331">
    <property type="entry name" value="PAPs-like"/>
</dbReference>
<dbReference type="Gene3D" id="2.60.40.380">
    <property type="entry name" value="Purple acid phosphatase-like, N-terminal"/>
    <property type="match status" value="1"/>
</dbReference>
<gene>
    <name evidence="8" type="ORF">UA08_03288</name>
</gene>
<comment type="caution">
    <text evidence="8">The sequence shown here is derived from an EMBL/GenBank/DDBJ whole genome shotgun (WGS) entry which is preliminary data.</text>
</comment>
<dbReference type="STRING" id="1441469.A0A225AHY0"/>
<dbReference type="InterPro" id="IPR014390">
    <property type="entry name" value="Acid_Pase_Asper"/>
</dbReference>
<dbReference type="SUPFAM" id="SSF56300">
    <property type="entry name" value="Metallo-dependent phosphatases"/>
    <property type="match status" value="1"/>
</dbReference>
<dbReference type="GO" id="GO:0003993">
    <property type="term" value="F:acid phosphatase activity"/>
    <property type="evidence" value="ECO:0007669"/>
    <property type="project" value="UniProtKB-EC"/>
</dbReference>
<dbReference type="EC" id="3.1.3.2" evidence="4"/>
<keyword evidence="3" id="KW-0325">Glycoprotein</keyword>
<dbReference type="InterPro" id="IPR008963">
    <property type="entry name" value="Purple_acid_Pase-like_N"/>
</dbReference>
<evidence type="ECO:0000256" key="3">
    <source>
        <dbReference type="ARBA" id="ARBA00023180"/>
    </source>
</evidence>
<comment type="similarity">
    <text evidence="4">Belongs to the metallophosphoesterase superfamily. Purple acid phosphatase family.</text>
</comment>
<dbReference type="Proteomes" id="UP000214365">
    <property type="component" value="Unassembled WGS sequence"/>
</dbReference>
<evidence type="ECO:0000256" key="1">
    <source>
        <dbReference type="ARBA" id="ARBA00022729"/>
    </source>
</evidence>
<dbReference type="Pfam" id="PF16656">
    <property type="entry name" value="Pur_ac_phosph_N"/>
    <property type="match status" value="1"/>
</dbReference>
<dbReference type="InterPro" id="IPR041792">
    <property type="entry name" value="MPP_PAP"/>
</dbReference>
<dbReference type="Pfam" id="PF00149">
    <property type="entry name" value="Metallophos"/>
    <property type="match status" value="1"/>
</dbReference>
<evidence type="ECO:0000313" key="9">
    <source>
        <dbReference type="Proteomes" id="UP000214365"/>
    </source>
</evidence>
<name>A0A225AHY0_TALAT</name>
<dbReference type="InterPro" id="IPR004843">
    <property type="entry name" value="Calcineurin-like_PHP"/>
</dbReference>
<feature type="domain" description="Purple acid phosphatase N-terminal" evidence="7">
    <location>
        <begin position="84"/>
        <end position="177"/>
    </location>
</feature>
<dbReference type="AlphaFoldDB" id="A0A225AHY0"/>
<keyword evidence="9" id="KW-1185">Reference proteome</keyword>
<evidence type="ECO:0000259" key="7">
    <source>
        <dbReference type="Pfam" id="PF16656"/>
    </source>
</evidence>